<dbReference type="EnsemblMetazoa" id="AMIN014484-RA">
    <property type="protein sequence ID" value="AMIN014484-PA"/>
    <property type="gene ID" value="AMIN014484"/>
</dbReference>
<protein>
    <submittedName>
        <fullName evidence="2">Uncharacterized protein</fullName>
    </submittedName>
</protein>
<proteinExistence type="predicted"/>
<evidence type="ECO:0000313" key="2">
    <source>
        <dbReference type="EnsemblMetazoa" id="AMIN014484-PA"/>
    </source>
</evidence>
<evidence type="ECO:0000313" key="3">
    <source>
        <dbReference type="Proteomes" id="UP000075920"/>
    </source>
</evidence>
<keyword evidence="3" id="KW-1185">Reference proteome</keyword>
<dbReference type="AlphaFoldDB" id="A0A182WP75"/>
<reference evidence="3" key="1">
    <citation type="submission" date="2013-03" db="EMBL/GenBank/DDBJ databases">
        <title>The Genome Sequence of Anopheles minimus MINIMUS1.</title>
        <authorList>
            <consortium name="The Broad Institute Genomics Platform"/>
            <person name="Neafsey D.E."/>
            <person name="Walton C."/>
            <person name="Walker B."/>
            <person name="Young S.K."/>
            <person name="Zeng Q."/>
            <person name="Gargeya S."/>
            <person name="Fitzgerald M."/>
            <person name="Haas B."/>
            <person name="Abouelleil A."/>
            <person name="Allen A.W."/>
            <person name="Alvarado L."/>
            <person name="Arachchi H.M."/>
            <person name="Berlin A.M."/>
            <person name="Chapman S.B."/>
            <person name="Gainer-Dewar J."/>
            <person name="Goldberg J."/>
            <person name="Griggs A."/>
            <person name="Gujja S."/>
            <person name="Hansen M."/>
            <person name="Howarth C."/>
            <person name="Imamovic A."/>
            <person name="Ireland A."/>
            <person name="Larimer J."/>
            <person name="McCowan C."/>
            <person name="Murphy C."/>
            <person name="Pearson M."/>
            <person name="Poon T.W."/>
            <person name="Priest M."/>
            <person name="Roberts A."/>
            <person name="Saif S."/>
            <person name="Shea T."/>
            <person name="Sisk P."/>
            <person name="Sykes S."/>
            <person name="Wortman J."/>
            <person name="Nusbaum C."/>
            <person name="Birren B."/>
        </authorList>
    </citation>
    <scope>NUCLEOTIDE SEQUENCE [LARGE SCALE GENOMIC DNA]</scope>
    <source>
        <strain evidence="3">MINIMUS1</strain>
    </source>
</reference>
<evidence type="ECO:0000256" key="1">
    <source>
        <dbReference type="SAM" id="SignalP"/>
    </source>
</evidence>
<accession>A0A182WP75</accession>
<name>A0A182WP75_9DIPT</name>
<feature type="signal peptide" evidence="1">
    <location>
        <begin position="1"/>
        <end position="26"/>
    </location>
</feature>
<reference evidence="2" key="2">
    <citation type="submission" date="2020-05" db="UniProtKB">
        <authorList>
            <consortium name="EnsemblMetazoa"/>
        </authorList>
    </citation>
    <scope>IDENTIFICATION</scope>
    <source>
        <strain evidence="2">MINIMUS1</strain>
    </source>
</reference>
<feature type="chain" id="PRO_5008141681" evidence="1">
    <location>
        <begin position="27"/>
        <end position="75"/>
    </location>
</feature>
<sequence>MTKPLLLTCAVLVGVLLVCNSPPVQSHLQNCININSTTVYCTVSNSTGYSHGHRHRAISTIVKALSSSLTNNQPQ</sequence>
<dbReference type="VEuPathDB" id="VectorBase:AMIN014484"/>
<organism evidence="2 3">
    <name type="scientific">Anopheles minimus</name>
    <dbReference type="NCBI Taxonomy" id="112268"/>
    <lineage>
        <taxon>Eukaryota</taxon>
        <taxon>Metazoa</taxon>
        <taxon>Ecdysozoa</taxon>
        <taxon>Arthropoda</taxon>
        <taxon>Hexapoda</taxon>
        <taxon>Insecta</taxon>
        <taxon>Pterygota</taxon>
        <taxon>Neoptera</taxon>
        <taxon>Endopterygota</taxon>
        <taxon>Diptera</taxon>
        <taxon>Nematocera</taxon>
        <taxon>Culicoidea</taxon>
        <taxon>Culicidae</taxon>
        <taxon>Anophelinae</taxon>
        <taxon>Anopheles</taxon>
    </lineage>
</organism>
<dbReference type="Proteomes" id="UP000075920">
    <property type="component" value="Unassembled WGS sequence"/>
</dbReference>
<keyword evidence="1" id="KW-0732">Signal</keyword>